<keyword evidence="4" id="KW-0676">Redox-active center</keyword>
<dbReference type="SUPFAM" id="SSF52833">
    <property type="entry name" value="Thioredoxin-like"/>
    <property type="match status" value="1"/>
</dbReference>
<dbReference type="InterPro" id="IPR050553">
    <property type="entry name" value="Thioredoxin_ResA/DsbE_sf"/>
</dbReference>
<keyword evidence="3" id="KW-1015">Disulfide bond</keyword>
<dbReference type="AlphaFoldDB" id="A0A4Z0ML82"/>
<evidence type="ECO:0000256" key="2">
    <source>
        <dbReference type="ARBA" id="ARBA00022748"/>
    </source>
</evidence>
<evidence type="ECO:0000256" key="3">
    <source>
        <dbReference type="ARBA" id="ARBA00023157"/>
    </source>
</evidence>
<dbReference type="PROSITE" id="PS51352">
    <property type="entry name" value="THIOREDOXIN_2"/>
    <property type="match status" value="1"/>
</dbReference>
<evidence type="ECO:0000313" key="7">
    <source>
        <dbReference type="Proteomes" id="UP000298284"/>
    </source>
</evidence>
<dbReference type="Gene3D" id="3.40.30.10">
    <property type="entry name" value="Glutaredoxin"/>
    <property type="match status" value="1"/>
</dbReference>
<dbReference type="GO" id="GO:0017004">
    <property type="term" value="P:cytochrome complex assembly"/>
    <property type="evidence" value="ECO:0007669"/>
    <property type="project" value="UniProtKB-KW"/>
</dbReference>
<accession>A0A4Z0ML82</accession>
<dbReference type="OrthoDB" id="6399635at2"/>
<evidence type="ECO:0000256" key="1">
    <source>
        <dbReference type="ARBA" id="ARBA00004196"/>
    </source>
</evidence>
<dbReference type="InterPro" id="IPR036249">
    <property type="entry name" value="Thioredoxin-like_sf"/>
</dbReference>
<evidence type="ECO:0000256" key="4">
    <source>
        <dbReference type="ARBA" id="ARBA00023284"/>
    </source>
</evidence>
<protein>
    <submittedName>
        <fullName evidence="6">TlpA family protein disulfide reductase</fullName>
    </submittedName>
</protein>
<dbReference type="EMBL" id="SRKZ01000003">
    <property type="protein sequence ID" value="TGD80246.1"/>
    <property type="molecule type" value="Genomic_DNA"/>
</dbReference>
<keyword evidence="2" id="KW-0201">Cytochrome c-type biogenesis</keyword>
<proteinExistence type="predicted"/>
<organism evidence="6 7">
    <name type="scientific">Hymenobacter wooponensis</name>
    <dbReference type="NCBI Taxonomy" id="1525360"/>
    <lineage>
        <taxon>Bacteria</taxon>
        <taxon>Pseudomonadati</taxon>
        <taxon>Bacteroidota</taxon>
        <taxon>Cytophagia</taxon>
        <taxon>Cytophagales</taxon>
        <taxon>Hymenobacteraceae</taxon>
        <taxon>Hymenobacter</taxon>
    </lineage>
</organism>
<sequence>MVGAISGQYVLLDFWGHWCGPCISSMPHLKQLQAQYARQLAIIGIGMEALPDKALWLRAIRKHQLTWTQLSELKSDKGVIEQLNVEQFPTYMLLDKHGRLVVMTSSLGPIEDKLKGLITAP</sequence>
<dbReference type="Proteomes" id="UP000298284">
    <property type="component" value="Unassembled WGS sequence"/>
</dbReference>
<comment type="caution">
    <text evidence="6">The sequence shown here is derived from an EMBL/GenBank/DDBJ whole genome shotgun (WGS) entry which is preliminary data.</text>
</comment>
<dbReference type="Pfam" id="PF13905">
    <property type="entry name" value="Thioredoxin_8"/>
    <property type="match status" value="1"/>
</dbReference>
<keyword evidence="7" id="KW-1185">Reference proteome</keyword>
<gene>
    <name evidence="6" type="ORF">EU557_10385</name>
</gene>
<name>A0A4Z0ML82_9BACT</name>
<evidence type="ECO:0000313" key="6">
    <source>
        <dbReference type="EMBL" id="TGD80246.1"/>
    </source>
</evidence>
<reference evidence="6 7" key="1">
    <citation type="submission" date="2019-04" db="EMBL/GenBank/DDBJ databases">
        <authorList>
            <person name="Feng G."/>
            <person name="Zhang J."/>
            <person name="Zhu H."/>
        </authorList>
    </citation>
    <scope>NUCLEOTIDE SEQUENCE [LARGE SCALE GENOMIC DNA]</scope>
    <source>
        <strain evidence="6 7">JCM 19491</strain>
    </source>
</reference>
<dbReference type="InterPro" id="IPR012336">
    <property type="entry name" value="Thioredoxin-like_fold"/>
</dbReference>
<comment type="subcellular location">
    <subcellularLocation>
        <location evidence="1">Cell envelope</location>
    </subcellularLocation>
</comment>
<dbReference type="InterPro" id="IPR013766">
    <property type="entry name" value="Thioredoxin_domain"/>
</dbReference>
<dbReference type="CDD" id="cd02966">
    <property type="entry name" value="TlpA_like_family"/>
    <property type="match status" value="1"/>
</dbReference>
<feature type="domain" description="Thioredoxin" evidence="5">
    <location>
        <begin position="1"/>
        <end position="121"/>
    </location>
</feature>
<dbReference type="GO" id="GO:0030313">
    <property type="term" value="C:cell envelope"/>
    <property type="evidence" value="ECO:0007669"/>
    <property type="project" value="UniProtKB-SubCell"/>
</dbReference>
<evidence type="ECO:0000259" key="5">
    <source>
        <dbReference type="PROSITE" id="PS51352"/>
    </source>
</evidence>
<dbReference type="PANTHER" id="PTHR42852">
    <property type="entry name" value="THIOL:DISULFIDE INTERCHANGE PROTEIN DSBE"/>
    <property type="match status" value="1"/>
</dbReference>
<dbReference type="PANTHER" id="PTHR42852:SF6">
    <property type="entry name" value="THIOL:DISULFIDE INTERCHANGE PROTEIN DSBE"/>
    <property type="match status" value="1"/>
</dbReference>